<evidence type="ECO:0000313" key="12">
    <source>
        <dbReference type="EMBL" id="AQQ54129.1"/>
    </source>
</evidence>
<dbReference type="InterPro" id="IPR012823">
    <property type="entry name" value="Flagell_FliJ"/>
</dbReference>
<evidence type="ECO:0000256" key="4">
    <source>
        <dbReference type="ARBA" id="ARBA00022448"/>
    </source>
</evidence>
<dbReference type="NCBIfam" id="TIGR02473">
    <property type="entry name" value="flagell_FliJ"/>
    <property type="match status" value="1"/>
</dbReference>
<keyword evidence="6" id="KW-0145">Chemotaxis</keyword>
<dbReference type="RefSeq" id="WP_077590022.1">
    <property type="nucleotide sequence ID" value="NZ_CP019640.1"/>
</dbReference>
<keyword evidence="12" id="KW-0282">Flagellum</keyword>
<dbReference type="GO" id="GO:0015031">
    <property type="term" value="P:protein transport"/>
    <property type="evidence" value="ECO:0007669"/>
    <property type="project" value="UniProtKB-KW"/>
</dbReference>
<dbReference type="Pfam" id="PF02050">
    <property type="entry name" value="FliJ"/>
    <property type="match status" value="1"/>
</dbReference>
<dbReference type="GO" id="GO:0005886">
    <property type="term" value="C:plasma membrane"/>
    <property type="evidence" value="ECO:0007669"/>
    <property type="project" value="UniProtKB-SubCell"/>
</dbReference>
<evidence type="ECO:0000256" key="10">
    <source>
        <dbReference type="ARBA" id="ARBA00023225"/>
    </source>
</evidence>
<evidence type="ECO:0000256" key="1">
    <source>
        <dbReference type="ARBA" id="ARBA00004413"/>
    </source>
</evidence>
<dbReference type="AlphaFoldDB" id="A0A1Q2L115"/>
<gene>
    <name evidence="12" type="ORF">B0X71_14130</name>
</gene>
<evidence type="ECO:0000256" key="11">
    <source>
        <dbReference type="SAM" id="Coils"/>
    </source>
</evidence>
<evidence type="ECO:0000256" key="2">
    <source>
        <dbReference type="ARBA" id="ARBA00010004"/>
    </source>
</evidence>
<dbReference type="EMBL" id="CP019640">
    <property type="protein sequence ID" value="AQQ54129.1"/>
    <property type="molecule type" value="Genomic_DNA"/>
</dbReference>
<keyword evidence="8" id="KW-0653">Protein transport</keyword>
<dbReference type="InterPro" id="IPR053716">
    <property type="entry name" value="Flag_assembly_chemotaxis_eff"/>
</dbReference>
<sequence>MTTFNFQFQRLLELKENEKSIAQSQMAHAIRQQETGKRHQEAIHSKIQDAERLKKEKQQGGVHISELRSLVNYIQQLQEQLVSYNRELDRLDHDVSTKQHQLNRKAQEEKTWEHMKQQKKALFEEQRKAEEQNFFDELASTRFYRSSRAGSGE</sequence>
<dbReference type="Proteomes" id="UP000188184">
    <property type="component" value="Chromosome"/>
</dbReference>
<dbReference type="KEGG" id="pmar:B0X71_14130"/>
<reference evidence="12 13" key="1">
    <citation type="submission" date="2017-02" db="EMBL/GenBank/DDBJ databases">
        <title>The complete genomic sequence of a novel cold adapted crude oil-degrading bacterium Planococcus qaidamina Y42.</title>
        <authorList>
            <person name="Yang R."/>
        </authorList>
    </citation>
    <scope>NUCLEOTIDE SEQUENCE [LARGE SCALE GENOMIC DNA]</scope>
    <source>
        <strain evidence="12 13">Y42</strain>
    </source>
</reference>
<keyword evidence="12" id="KW-0969">Cilium</keyword>
<accession>A0A1Q2L115</accession>
<keyword evidence="10" id="KW-1006">Bacterial flagellum protein export</keyword>
<dbReference type="GO" id="GO:0071973">
    <property type="term" value="P:bacterial-type flagellum-dependent cell motility"/>
    <property type="evidence" value="ECO:0007669"/>
    <property type="project" value="InterPro"/>
</dbReference>
<dbReference type="GO" id="GO:0006935">
    <property type="term" value="P:chemotaxis"/>
    <property type="evidence" value="ECO:0007669"/>
    <property type="project" value="UniProtKB-KW"/>
</dbReference>
<evidence type="ECO:0000256" key="6">
    <source>
        <dbReference type="ARBA" id="ARBA00022500"/>
    </source>
</evidence>
<dbReference type="GO" id="GO:0044781">
    <property type="term" value="P:bacterial-type flagellum organization"/>
    <property type="evidence" value="ECO:0007669"/>
    <property type="project" value="UniProtKB-KW"/>
</dbReference>
<keyword evidence="12" id="KW-0966">Cell projection</keyword>
<keyword evidence="7" id="KW-1005">Bacterial flagellum biogenesis</keyword>
<keyword evidence="4" id="KW-0813">Transport</keyword>
<keyword evidence="11" id="KW-0175">Coiled coil</keyword>
<evidence type="ECO:0000256" key="5">
    <source>
        <dbReference type="ARBA" id="ARBA00022475"/>
    </source>
</evidence>
<proteinExistence type="inferred from homology"/>
<keyword evidence="9" id="KW-0472">Membrane</keyword>
<keyword evidence="5" id="KW-1003">Cell membrane</keyword>
<organism evidence="12 13">
    <name type="scientific">Planococcus lenghuensis</name>
    <dbReference type="NCBI Taxonomy" id="2213202"/>
    <lineage>
        <taxon>Bacteria</taxon>
        <taxon>Bacillati</taxon>
        <taxon>Bacillota</taxon>
        <taxon>Bacilli</taxon>
        <taxon>Bacillales</taxon>
        <taxon>Caryophanaceae</taxon>
        <taxon>Planococcus</taxon>
    </lineage>
</organism>
<evidence type="ECO:0000256" key="7">
    <source>
        <dbReference type="ARBA" id="ARBA00022795"/>
    </source>
</evidence>
<dbReference type="GO" id="GO:0009288">
    <property type="term" value="C:bacterial-type flagellum"/>
    <property type="evidence" value="ECO:0007669"/>
    <property type="project" value="InterPro"/>
</dbReference>
<evidence type="ECO:0000256" key="8">
    <source>
        <dbReference type="ARBA" id="ARBA00022927"/>
    </source>
</evidence>
<comment type="similarity">
    <text evidence="2">Belongs to the FliJ family.</text>
</comment>
<dbReference type="OrthoDB" id="2968361at2"/>
<evidence type="ECO:0000256" key="9">
    <source>
        <dbReference type="ARBA" id="ARBA00023136"/>
    </source>
</evidence>
<name>A0A1Q2L115_9BACL</name>
<comment type="subcellular location">
    <subcellularLocation>
        <location evidence="1">Cell membrane</location>
        <topology evidence="1">Peripheral membrane protein</topology>
        <orientation evidence="1">Cytoplasmic side</orientation>
    </subcellularLocation>
</comment>
<protein>
    <recommendedName>
        <fullName evidence="3">Flagellar FliJ protein</fullName>
    </recommendedName>
</protein>
<evidence type="ECO:0000256" key="3">
    <source>
        <dbReference type="ARBA" id="ARBA00020392"/>
    </source>
</evidence>
<evidence type="ECO:0000313" key="13">
    <source>
        <dbReference type="Proteomes" id="UP000188184"/>
    </source>
</evidence>
<dbReference type="Gene3D" id="1.10.287.1700">
    <property type="match status" value="1"/>
</dbReference>
<keyword evidence="13" id="KW-1185">Reference proteome</keyword>
<feature type="coiled-coil region" evidence="11">
    <location>
        <begin position="67"/>
        <end position="94"/>
    </location>
</feature>